<evidence type="ECO:0000313" key="2">
    <source>
        <dbReference type="EMBL" id="KDQ63947.1"/>
    </source>
</evidence>
<organism evidence="2 3">
    <name type="scientific">Jaapia argillacea MUCL 33604</name>
    <dbReference type="NCBI Taxonomy" id="933084"/>
    <lineage>
        <taxon>Eukaryota</taxon>
        <taxon>Fungi</taxon>
        <taxon>Dikarya</taxon>
        <taxon>Basidiomycota</taxon>
        <taxon>Agaricomycotina</taxon>
        <taxon>Agaricomycetes</taxon>
        <taxon>Agaricomycetidae</taxon>
        <taxon>Jaapiales</taxon>
        <taxon>Jaapiaceae</taxon>
        <taxon>Jaapia</taxon>
    </lineage>
</organism>
<feature type="region of interest" description="Disordered" evidence="1">
    <location>
        <begin position="259"/>
        <end position="282"/>
    </location>
</feature>
<dbReference type="STRING" id="933084.A0A067QKD1"/>
<dbReference type="PANTHER" id="PTHR34365:SF7">
    <property type="entry name" value="GLYCINE-RICH DOMAIN-CONTAINING PROTEIN 1"/>
    <property type="match status" value="1"/>
</dbReference>
<dbReference type="OrthoDB" id="2684236at2759"/>
<protein>
    <submittedName>
        <fullName evidence="2">Uncharacterized protein</fullName>
    </submittedName>
</protein>
<dbReference type="EMBL" id="KL197709">
    <property type="protein sequence ID" value="KDQ63947.1"/>
    <property type="molecule type" value="Genomic_DNA"/>
</dbReference>
<dbReference type="InterPro" id="IPR009836">
    <property type="entry name" value="GRDP-like"/>
</dbReference>
<accession>A0A067QKD1</accession>
<dbReference type="PANTHER" id="PTHR34365">
    <property type="entry name" value="ENOLASE (DUF1399)"/>
    <property type="match status" value="1"/>
</dbReference>
<sequence length="714" mass="79367">MTEVKRVPSYSINDKYAEDPPAYHAPTTYTIGSKQTDHPVVNPEQLKLHLRLLRAFHDLRQTVEGIEHEQFLELVLKMERVERWAWFVHLAVERFQRWVESLPEKVAPLDVWIEDWMPPLDVLMVWHSYLLNPSWYAEDLIRLPILKGLGNIPYSPLALTSRIDDLSSFQPNSTRLESWLSQTETHFSPFEAVAQLTHKSVPCPLCNTPRMTPYITADGVGYAQRGFKDRCQEGCPWPDNVLNKERLGLSKLAQDLARLPPADNPVKSQPSHGEPSLAGTLHTSTNACDTAQAHKLAQTIFSTSTTLLRIDLPKKHSIELKREAIVRAFPSGSKKELGQEIRAGVVLLANRIMLAYSDDRPFSVDLVGAVVRQGSFVSKMQELGWTEPSYFDSAGDEVALQHCIARYHAFLDLMASSPSEFFVPTLDIDLAWHTHQLHAHQYAHDCMKYVGRYIDHDDKVGDRQLSSAFDITCRAWKSRFGVQYMHCGCPLPGDTIGAKLSRLSHLFRPPASYLQPPESVAAGTHPSDHNAVHLPLNAAKRRLVDAMEALKIKERKDRGRLVVQKGKDISQRTETHRRAFLVPVPTYFNSGPGLAAAGLDVVLVPEVVVVGVVTTIIVGPVAGEVVAVDAEEEVTLTMVPLVVEEATVVVLEEETEVAVVGGKMVEEEALEEIPEEETLGEAVAAVVAAGVAVEEVAAAAEVVVETNRGWHPYV</sequence>
<dbReference type="HOGENOM" id="CLU_010103_1_1_1"/>
<dbReference type="AlphaFoldDB" id="A0A067QKD1"/>
<dbReference type="Proteomes" id="UP000027265">
    <property type="component" value="Unassembled WGS sequence"/>
</dbReference>
<name>A0A067QKD1_9AGAM</name>
<evidence type="ECO:0000313" key="3">
    <source>
        <dbReference type="Proteomes" id="UP000027265"/>
    </source>
</evidence>
<reference evidence="3" key="1">
    <citation type="journal article" date="2014" name="Proc. Natl. Acad. Sci. U.S.A.">
        <title>Extensive sampling of basidiomycete genomes demonstrates inadequacy of the white-rot/brown-rot paradigm for wood decay fungi.</title>
        <authorList>
            <person name="Riley R."/>
            <person name="Salamov A.A."/>
            <person name="Brown D.W."/>
            <person name="Nagy L.G."/>
            <person name="Floudas D."/>
            <person name="Held B.W."/>
            <person name="Levasseur A."/>
            <person name="Lombard V."/>
            <person name="Morin E."/>
            <person name="Otillar R."/>
            <person name="Lindquist E.A."/>
            <person name="Sun H."/>
            <person name="LaButti K.M."/>
            <person name="Schmutz J."/>
            <person name="Jabbour D."/>
            <person name="Luo H."/>
            <person name="Baker S.E."/>
            <person name="Pisabarro A.G."/>
            <person name="Walton J.D."/>
            <person name="Blanchette R.A."/>
            <person name="Henrissat B."/>
            <person name="Martin F."/>
            <person name="Cullen D."/>
            <person name="Hibbett D.S."/>
            <person name="Grigoriev I.V."/>
        </authorList>
    </citation>
    <scope>NUCLEOTIDE SEQUENCE [LARGE SCALE GENOMIC DNA]</scope>
    <source>
        <strain evidence="3">MUCL 33604</strain>
    </source>
</reference>
<keyword evidence="3" id="KW-1185">Reference proteome</keyword>
<dbReference type="Pfam" id="PF07173">
    <property type="entry name" value="GRDP-like"/>
    <property type="match status" value="1"/>
</dbReference>
<proteinExistence type="predicted"/>
<evidence type="ECO:0000256" key="1">
    <source>
        <dbReference type="SAM" id="MobiDB-lite"/>
    </source>
</evidence>
<gene>
    <name evidence="2" type="ORF">JAAARDRAFT_187342</name>
</gene>
<dbReference type="InParanoid" id="A0A067QKD1"/>